<evidence type="ECO:0000313" key="3">
    <source>
        <dbReference type="Proteomes" id="UP000218231"/>
    </source>
</evidence>
<dbReference type="EMBL" id="LIAE01009495">
    <property type="protein sequence ID" value="PAV69535.1"/>
    <property type="molecule type" value="Genomic_DNA"/>
</dbReference>
<proteinExistence type="predicted"/>
<feature type="compositionally biased region" description="Basic and acidic residues" evidence="1">
    <location>
        <begin position="44"/>
        <end position="81"/>
    </location>
</feature>
<feature type="region of interest" description="Disordered" evidence="1">
    <location>
        <begin position="161"/>
        <end position="195"/>
    </location>
</feature>
<name>A0A2A2K6K0_9BILA</name>
<evidence type="ECO:0000313" key="2">
    <source>
        <dbReference type="EMBL" id="PAV69535.1"/>
    </source>
</evidence>
<keyword evidence="3" id="KW-1185">Reference proteome</keyword>
<organism evidence="2 3">
    <name type="scientific">Diploscapter pachys</name>
    <dbReference type="NCBI Taxonomy" id="2018661"/>
    <lineage>
        <taxon>Eukaryota</taxon>
        <taxon>Metazoa</taxon>
        <taxon>Ecdysozoa</taxon>
        <taxon>Nematoda</taxon>
        <taxon>Chromadorea</taxon>
        <taxon>Rhabditida</taxon>
        <taxon>Rhabditina</taxon>
        <taxon>Rhabditomorpha</taxon>
        <taxon>Rhabditoidea</taxon>
        <taxon>Rhabditidae</taxon>
        <taxon>Diploscapter</taxon>
    </lineage>
</organism>
<feature type="compositionally biased region" description="Polar residues" evidence="1">
    <location>
        <begin position="170"/>
        <end position="181"/>
    </location>
</feature>
<feature type="region of interest" description="Disordered" evidence="1">
    <location>
        <begin position="26"/>
        <end position="81"/>
    </location>
</feature>
<evidence type="ECO:0000256" key="1">
    <source>
        <dbReference type="SAM" id="MobiDB-lite"/>
    </source>
</evidence>
<reference evidence="2 3" key="1">
    <citation type="journal article" date="2017" name="Curr. Biol.">
        <title>Genome architecture and evolution of a unichromosomal asexual nematode.</title>
        <authorList>
            <person name="Fradin H."/>
            <person name="Zegar C."/>
            <person name="Gutwein M."/>
            <person name="Lucas J."/>
            <person name="Kovtun M."/>
            <person name="Corcoran D."/>
            <person name="Baugh L.R."/>
            <person name="Kiontke K."/>
            <person name="Gunsalus K."/>
            <person name="Fitch D.H."/>
            <person name="Piano F."/>
        </authorList>
    </citation>
    <scope>NUCLEOTIDE SEQUENCE [LARGE SCALE GENOMIC DNA]</scope>
    <source>
        <strain evidence="2">PF1309</strain>
    </source>
</reference>
<feature type="compositionally biased region" description="Basic and acidic residues" evidence="1">
    <location>
        <begin position="27"/>
        <end position="36"/>
    </location>
</feature>
<dbReference type="Proteomes" id="UP000218231">
    <property type="component" value="Unassembled WGS sequence"/>
</dbReference>
<comment type="caution">
    <text evidence="2">The sequence shown here is derived from an EMBL/GenBank/DDBJ whole genome shotgun (WGS) entry which is preliminary data.</text>
</comment>
<sequence>MPIPNAIVATAIEISPLTHFYCTSLRGSEERSRNTTDDQGDGLEESRIKFREDTEIIGESKTEKLDKNDARNGENRRDSHSAAYEKIKNSRRIRRHPTGYHSRGDYCIRTNDGEINCEDEDEDDECLTSPSHKSTEGVVDLRTHKAIAPSLNEKLKNLASKLQRDRQEFSRSTVTRGNNRSNIEDSVIERRQTTD</sequence>
<gene>
    <name evidence="2" type="ORF">WR25_12002</name>
</gene>
<dbReference type="AlphaFoldDB" id="A0A2A2K6K0"/>
<accession>A0A2A2K6K0</accession>
<protein>
    <submittedName>
        <fullName evidence="2">Uncharacterized protein</fullName>
    </submittedName>
</protein>